<keyword evidence="1 2" id="KW-0597">Phosphoprotein</keyword>
<evidence type="ECO:0000313" key="4">
    <source>
        <dbReference type="EMBL" id="MEJ2900816.1"/>
    </source>
</evidence>
<feature type="domain" description="Response regulatory" evidence="3">
    <location>
        <begin position="4"/>
        <end position="118"/>
    </location>
</feature>
<accession>A0ABU8NF00</accession>
<name>A0ABU8NF00_9SPHI</name>
<dbReference type="Pfam" id="PF00072">
    <property type="entry name" value="Response_reg"/>
    <property type="match status" value="1"/>
</dbReference>
<gene>
    <name evidence="4" type="ORF">WAE58_00180</name>
</gene>
<dbReference type="RefSeq" id="WP_337714824.1">
    <property type="nucleotide sequence ID" value="NZ_JBBEUB010000001.1"/>
</dbReference>
<evidence type="ECO:0000313" key="5">
    <source>
        <dbReference type="Proteomes" id="UP001378956"/>
    </source>
</evidence>
<reference evidence="4 5" key="1">
    <citation type="submission" date="2024-03" db="EMBL/GenBank/DDBJ databases">
        <title>Sequence of Lycoming College Course Isolates.</title>
        <authorList>
            <person name="Plotts O."/>
            <person name="Newman J."/>
        </authorList>
    </citation>
    <scope>NUCLEOTIDE SEQUENCE [LARGE SCALE GENOMIC DNA]</scope>
    <source>
        <strain evidence="4 5">CJB-3</strain>
    </source>
</reference>
<dbReference type="SMART" id="SM00448">
    <property type="entry name" value="REC"/>
    <property type="match status" value="1"/>
</dbReference>
<evidence type="ECO:0000259" key="3">
    <source>
        <dbReference type="PROSITE" id="PS50110"/>
    </source>
</evidence>
<dbReference type="Proteomes" id="UP001378956">
    <property type="component" value="Unassembled WGS sequence"/>
</dbReference>
<comment type="caution">
    <text evidence="4">The sequence shown here is derived from an EMBL/GenBank/DDBJ whole genome shotgun (WGS) entry which is preliminary data.</text>
</comment>
<evidence type="ECO:0000256" key="2">
    <source>
        <dbReference type="PROSITE-ProRule" id="PRU00169"/>
    </source>
</evidence>
<evidence type="ECO:0000256" key="1">
    <source>
        <dbReference type="ARBA" id="ARBA00022553"/>
    </source>
</evidence>
<dbReference type="PANTHER" id="PTHR44591">
    <property type="entry name" value="STRESS RESPONSE REGULATOR PROTEIN 1"/>
    <property type="match status" value="1"/>
</dbReference>
<feature type="modified residue" description="4-aspartylphosphate" evidence="2">
    <location>
        <position position="53"/>
    </location>
</feature>
<organism evidence="4 5">
    <name type="scientific">Pedobacter panaciterrae</name>
    <dbReference type="NCBI Taxonomy" id="363849"/>
    <lineage>
        <taxon>Bacteria</taxon>
        <taxon>Pseudomonadati</taxon>
        <taxon>Bacteroidota</taxon>
        <taxon>Sphingobacteriia</taxon>
        <taxon>Sphingobacteriales</taxon>
        <taxon>Sphingobacteriaceae</taxon>
        <taxon>Pedobacter</taxon>
    </lineage>
</organism>
<keyword evidence="5" id="KW-1185">Reference proteome</keyword>
<dbReference type="InterPro" id="IPR001789">
    <property type="entry name" value="Sig_transdc_resp-reg_receiver"/>
</dbReference>
<dbReference type="PANTHER" id="PTHR44591:SF3">
    <property type="entry name" value="RESPONSE REGULATORY DOMAIN-CONTAINING PROTEIN"/>
    <property type="match status" value="1"/>
</dbReference>
<dbReference type="EMBL" id="JBBEUB010000001">
    <property type="protein sequence ID" value="MEJ2900816.1"/>
    <property type="molecule type" value="Genomic_DNA"/>
</dbReference>
<dbReference type="Gene3D" id="3.40.50.2300">
    <property type="match status" value="1"/>
</dbReference>
<sequence length="135" mass="15198">MVELIHVVEDDEDIRFIVEYVLVEAGYEVVTSGTAKDFYEKVAVQHPELILLDVKLPDGNGINICRNLKTDKKTSHIAIIIMSAHAAERAVLEEACANGFISKPFDLDDMLNSVKRVLNGHDDYQQKQTRKNSNN</sequence>
<proteinExistence type="predicted"/>
<dbReference type="SUPFAM" id="SSF52172">
    <property type="entry name" value="CheY-like"/>
    <property type="match status" value="1"/>
</dbReference>
<dbReference type="InterPro" id="IPR050595">
    <property type="entry name" value="Bact_response_regulator"/>
</dbReference>
<dbReference type="InterPro" id="IPR011006">
    <property type="entry name" value="CheY-like_superfamily"/>
</dbReference>
<dbReference type="PROSITE" id="PS50110">
    <property type="entry name" value="RESPONSE_REGULATORY"/>
    <property type="match status" value="1"/>
</dbReference>
<protein>
    <submittedName>
        <fullName evidence="4">Response regulator</fullName>
    </submittedName>
</protein>